<proteinExistence type="inferred from homology"/>
<dbReference type="InterPro" id="IPR027417">
    <property type="entry name" value="P-loop_NTPase"/>
</dbReference>
<dbReference type="AlphaFoldDB" id="A0A974XME7"/>
<dbReference type="Gene3D" id="3.40.50.300">
    <property type="entry name" value="P-loop containing nucleotide triphosphate hydrolases"/>
    <property type="match status" value="1"/>
</dbReference>
<dbReference type="PROSITE" id="PS50893">
    <property type="entry name" value="ABC_TRANSPORTER_2"/>
    <property type="match status" value="1"/>
</dbReference>
<dbReference type="InterPro" id="IPR046342">
    <property type="entry name" value="CBS_dom_sf"/>
</dbReference>
<evidence type="ECO:0000313" key="12">
    <source>
        <dbReference type="Proteomes" id="UP000663499"/>
    </source>
</evidence>
<dbReference type="InterPro" id="IPR003593">
    <property type="entry name" value="AAA+_ATPase"/>
</dbReference>
<comment type="catalytic activity">
    <reaction evidence="8">
        <text>a quaternary ammonium(out) + ATP + H2O = a quaternary ammonium(in) + ADP + phosphate + H(+)</text>
        <dbReference type="Rhea" id="RHEA:11036"/>
        <dbReference type="ChEBI" id="CHEBI:15377"/>
        <dbReference type="ChEBI" id="CHEBI:15378"/>
        <dbReference type="ChEBI" id="CHEBI:30616"/>
        <dbReference type="ChEBI" id="CHEBI:35267"/>
        <dbReference type="ChEBI" id="CHEBI:43474"/>
        <dbReference type="ChEBI" id="CHEBI:456216"/>
    </reaction>
</comment>
<keyword evidence="4 8" id="KW-0547">Nucleotide-binding</keyword>
<evidence type="ECO:0000256" key="7">
    <source>
        <dbReference type="PROSITE-ProRule" id="PRU00703"/>
    </source>
</evidence>
<feature type="domain" description="CBS" evidence="10">
    <location>
        <begin position="313"/>
        <end position="372"/>
    </location>
</feature>
<dbReference type="InterPro" id="IPR017871">
    <property type="entry name" value="ABC_transporter-like_CS"/>
</dbReference>
<evidence type="ECO:0000256" key="4">
    <source>
        <dbReference type="ARBA" id="ARBA00022741"/>
    </source>
</evidence>
<dbReference type="CDD" id="cd02205">
    <property type="entry name" value="CBS_pair_SF"/>
    <property type="match status" value="1"/>
</dbReference>
<dbReference type="GO" id="GO:0016887">
    <property type="term" value="F:ATP hydrolysis activity"/>
    <property type="evidence" value="ECO:0007669"/>
    <property type="project" value="UniProtKB-UniRule"/>
</dbReference>
<dbReference type="GO" id="GO:0031460">
    <property type="term" value="P:glycine betaine transport"/>
    <property type="evidence" value="ECO:0007669"/>
    <property type="project" value="InterPro"/>
</dbReference>
<dbReference type="EC" id="7.6.2.9" evidence="8"/>
<evidence type="ECO:0000259" key="10">
    <source>
        <dbReference type="PROSITE" id="PS51371"/>
    </source>
</evidence>
<dbReference type="PROSITE" id="PS00211">
    <property type="entry name" value="ABC_TRANSPORTER_1"/>
    <property type="match status" value="1"/>
</dbReference>
<keyword evidence="6 7" id="KW-0129">CBS domain</keyword>
<dbReference type="InterPro" id="IPR000644">
    <property type="entry name" value="CBS_dom"/>
</dbReference>
<dbReference type="Proteomes" id="UP000663499">
    <property type="component" value="Chromosome"/>
</dbReference>
<comment type="subcellular location">
    <subcellularLocation>
        <location evidence="8">Cell inner membrane</location>
        <topology evidence="8">Peripheral membrane protein</topology>
    </subcellularLocation>
</comment>
<name>A0A974XME7_9FIRM</name>
<evidence type="ECO:0000256" key="6">
    <source>
        <dbReference type="ARBA" id="ARBA00023122"/>
    </source>
</evidence>
<dbReference type="GO" id="GO:0005886">
    <property type="term" value="C:plasma membrane"/>
    <property type="evidence" value="ECO:0007669"/>
    <property type="project" value="UniProtKB-SubCell"/>
</dbReference>
<gene>
    <name evidence="11" type="ORF">J0B03_00430</name>
</gene>
<dbReference type="SUPFAM" id="SSF54631">
    <property type="entry name" value="CBS-domain pair"/>
    <property type="match status" value="1"/>
</dbReference>
<dbReference type="PROSITE" id="PS51371">
    <property type="entry name" value="CBS"/>
    <property type="match status" value="2"/>
</dbReference>
<dbReference type="Pfam" id="PF00005">
    <property type="entry name" value="ABC_tran"/>
    <property type="match status" value="1"/>
</dbReference>
<evidence type="ECO:0000256" key="3">
    <source>
        <dbReference type="ARBA" id="ARBA00022737"/>
    </source>
</evidence>
<evidence type="ECO:0000313" key="11">
    <source>
        <dbReference type="EMBL" id="QSX08596.1"/>
    </source>
</evidence>
<evidence type="ECO:0000256" key="5">
    <source>
        <dbReference type="ARBA" id="ARBA00022840"/>
    </source>
</evidence>
<dbReference type="KEGG" id="alka:J0B03_00430"/>
<evidence type="ECO:0000259" key="9">
    <source>
        <dbReference type="PROSITE" id="PS50893"/>
    </source>
</evidence>
<feature type="domain" description="ABC transporter" evidence="9">
    <location>
        <begin position="2"/>
        <end position="236"/>
    </location>
</feature>
<dbReference type="SUPFAM" id="SSF52540">
    <property type="entry name" value="P-loop containing nucleoside triphosphate hydrolases"/>
    <property type="match status" value="1"/>
</dbReference>
<dbReference type="PANTHER" id="PTHR43117">
    <property type="entry name" value="OSMOPROTECTANT IMPORT ATP-BINDING PROTEIN OSMV"/>
    <property type="match status" value="1"/>
</dbReference>
<dbReference type="InterPro" id="IPR003439">
    <property type="entry name" value="ABC_transporter-like_ATP-bd"/>
</dbReference>
<protein>
    <recommendedName>
        <fullName evidence="8">Quaternary amine transport ATP-binding protein</fullName>
        <ecNumber evidence="8">7.6.2.9</ecNumber>
    </recommendedName>
</protein>
<dbReference type="SMART" id="SM00382">
    <property type="entry name" value="AAA"/>
    <property type="match status" value="1"/>
</dbReference>
<dbReference type="Gene3D" id="3.10.580.10">
    <property type="entry name" value="CBS-domain"/>
    <property type="match status" value="1"/>
</dbReference>
<comment type="subunit">
    <text evidence="8">The complex is probably composed of two ATP-binding proteins, two transmembrane proteins and a solute-binding protein.</text>
</comment>
<dbReference type="PANTHER" id="PTHR43117:SF3">
    <property type="entry name" value="CHOLINE TRANSPORT ATP-BINDING PROTEIN OPUBA"/>
    <property type="match status" value="1"/>
</dbReference>
<keyword evidence="8" id="KW-0472">Membrane</keyword>
<keyword evidence="8" id="KW-0997">Cell inner membrane</keyword>
<accession>A0A974XME7</accession>
<evidence type="ECO:0000256" key="8">
    <source>
        <dbReference type="RuleBase" id="RU369116"/>
    </source>
</evidence>
<dbReference type="GO" id="GO:0015418">
    <property type="term" value="F:ABC-type quaternary ammonium compound transporting activity"/>
    <property type="evidence" value="ECO:0007669"/>
    <property type="project" value="UniProtKB-EC"/>
</dbReference>
<keyword evidence="8" id="KW-1003">Cell membrane</keyword>
<sequence>MIVYKDVKKKYNDVTVVDDLNLTINDGEFVVLIGPSGCGKTTSLKMVNRLIEMNGGAIFIDDQNINDMDAVELRRKIGYVIQQIGLFPNMTIEENITVVPKLLKWSKEKRHKRAVELLNMVGMPYEENGHKYPNELSGGQQQRIGVLRALAAEPPIILMDEPFGALDPITRDNLQDELKTLQKKLKKTIVFVTHDMDEAVKMADKIVFMYDGKILQVASPEEMLKNPADPVIKNFLGKLSYTTSGEDLTCEDVMRKKVLTVPHTKKTLESINLMKHSQLNSVIVVDDDDKFMGVAGIKEIMKVGKPGESIEKVTEKNLKTVLINTNAKEAFDYLMESDKDFVVVLNRDKTVAGIITESSMTNALASVVWGDEE</sequence>
<feature type="domain" description="CBS" evidence="10">
    <location>
        <begin position="254"/>
        <end position="310"/>
    </location>
</feature>
<dbReference type="RefSeq" id="WP_207299937.1">
    <property type="nucleotide sequence ID" value="NZ_CP071444.1"/>
</dbReference>
<dbReference type="FunFam" id="3.40.50.300:FF:000425">
    <property type="entry name" value="Probable ABC transporter, ATP-binding subunit"/>
    <property type="match status" value="1"/>
</dbReference>
<dbReference type="GO" id="GO:0005524">
    <property type="term" value="F:ATP binding"/>
    <property type="evidence" value="ECO:0007669"/>
    <property type="project" value="UniProtKB-UniRule"/>
</dbReference>
<evidence type="ECO:0000256" key="1">
    <source>
        <dbReference type="ARBA" id="ARBA00005417"/>
    </source>
</evidence>
<dbReference type="InterPro" id="IPR005892">
    <property type="entry name" value="Gly-betaine_transp_ATP-bd"/>
</dbReference>
<dbReference type="NCBIfam" id="TIGR01186">
    <property type="entry name" value="proV"/>
    <property type="match status" value="1"/>
</dbReference>
<evidence type="ECO:0000256" key="2">
    <source>
        <dbReference type="ARBA" id="ARBA00022448"/>
    </source>
</evidence>
<comment type="similarity">
    <text evidence="1 8">Belongs to the ABC transporter superfamily.</text>
</comment>
<reference evidence="11" key="1">
    <citation type="submission" date="2021-03" db="EMBL/GenBank/DDBJ databases">
        <title>Alkalibacter marinus sp. nov., isolated from tidal flat sediment.</title>
        <authorList>
            <person name="Namirimu T."/>
            <person name="Yang J.-A."/>
            <person name="Yang S.-H."/>
            <person name="Kim Y.-J."/>
            <person name="Kwon K.K."/>
        </authorList>
    </citation>
    <scope>NUCLEOTIDE SEQUENCE</scope>
    <source>
        <strain evidence="11">ES005</strain>
    </source>
</reference>
<dbReference type="EMBL" id="CP071444">
    <property type="protein sequence ID" value="QSX08596.1"/>
    <property type="molecule type" value="Genomic_DNA"/>
</dbReference>
<keyword evidence="12" id="KW-1185">Reference proteome</keyword>
<keyword evidence="5 8" id="KW-0067">ATP-binding</keyword>
<dbReference type="Pfam" id="PF00571">
    <property type="entry name" value="CBS"/>
    <property type="match status" value="2"/>
</dbReference>
<dbReference type="GO" id="GO:0006865">
    <property type="term" value="P:amino acid transport"/>
    <property type="evidence" value="ECO:0007669"/>
    <property type="project" value="UniProtKB-UniRule"/>
</dbReference>
<keyword evidence="3" id="KW-0677">Repeat</keyword>
<organism evidence="11 12">
    <name type="scientific">Alkalibacter rhizosphaerae</name>
    <dbReference type="NCBI Taxonomy" id="2815577"/>
    <lineage>
        <taxon>Bacteria</taxon>
        <taxon>Bacillati</taxon>
        <taxon>Bacillota</taxon>
        <taxon>Clostridia</taxon>
        <taxon>Eubacteriales</taxon>
        <taxon>Eubacteriaceae</taxon>
        <taxon>Alkalibacter</taxon>
    </lineage>
</organism>
<keyword evidence="2 8" id="KW-0813">Transport</keyword>